<gene>
    <name evidence="3" type="ORF">K505DRAFT_379551</name>
</gene>
<evidence type="ECO:0000313" key="3">
    <source>
        <dbReference type="EMBL" id="KAF2787489.1"/>
    </source>
</evidence>
<accession>A0A6A6WTT1</accession>
<keyword evidence="4" id="KW-1185">Reference proteome</keyword>
<dbReference type="Pfam" id="PF20516">
    <property type="entry name" value="PDDEXK_12"/>
    <property type="match status" value="1"/>
</dbReference>
<dbReference type="EMBL" id="MU002313">
    <property type="protein sequence ID" value="KAF2787489.1"/>
    <property type="molecule type" value="Genomic_DNA"/>
</dbReference>
<organism evidence="3 4">
    <name type="scientific">Melanomma pulvis-pyrius CBS 109.77</name>
    <dbReference type="NCBI Taxonomy" id="1314802"/>
    <lineage>
        <taxon>Eukaryota</taxon>
        <taxon>Fungi</taxon>
        <taxon>Dikarya</taxon>
        <taxon>Ascomycota</taxon>
        <taxon>Pezizomycotina</taxon>
        <taxon>Dothideomycetes</taxon>
        <taxon>Pleosporomycetidae</taxon>
        <taxon>Pleosporales</taxon>
        <taxon>Melanommataceae</taxon>
        <taxon>Melanomma</taxon>
    </lineage>
</organism>
<sequence length="498" mass="56179">MAIARYSSKRRYDEAVFDRLHALPPCKQNPDIARWVVAVDDFEADDSDDSEAGHGDAFPTFKRQRALRSLCTTPQRLNAAKNMAALSPTRRSKRDRLPPKEDAAPAKEVVVATRRKGRQRRPEEADADAQRSAGDTFSEGAPSFPAPASSLRSLSPPKKKTASTKADLAYLNPNIEFLPLRNAKEVGISLPESVTELWIRCENRQLNSLTTDLPISLSDRDCRIIDDTLSDAFEQAEKWRDTTTEPHWTSVVVGPILHLLRRIESFKKSVVPNGKIVVLDVTPTEISPAELVPFSKDPALYRDLDKRIDYVVGLDLHRTTLKTLRHTKYCTAAPSIKQTASFANETPIFLNIEVKRRHVARDPTVQLAAWIAAEFTKRRYEEWDLGFPVFAVEIDGDNWLLRVAAARVVPITRVAAKFPRNVDGDTQEAEVEEGPTPLPEDEYELFFFGPLALGNTLTLEGSKRLLANLIDITKWGQSEFRMWWEANVQLVLEKRIRC</sequence>
<dbReference type="Proteomes" id="UP000799757">
    <property type="component" value="Unassembled WGS sequence"/>
</dbReference>
<feature type="domain" description="PD-(D/E)XK nuclease-like" evidence="2">
    <location>
        <begin position="230"/>
        <end position="481"/>
    </location>
</feature>
<evidence type="ECO:0000256" key="1">
    <source>
        <dbReference type="SAM" id="MobiDB-lite"/>
    </source>
</evidence>
<protein>
    <recommendedName>
        <fullName evidence="2">PD-(D/E)XK nuclease-like domain-containing protein</fullName>
    </recommendedName>
</protein>
<feature type="compositionally biased region" description="Low complexity" evidence="1">
    <location>
        <begin position="141"/>
        <end position="156"/>
    </location>
</feature>
<dbReference type="AlphaFoldDB" id="A0A6A6WTT1"/>
<name>A0A6A6WTT1_9PLEO</name>
<evidence type="ECO:0000313" key="4">
    <source>
        <dbReference type="Proteomes" id="UP000799757"/>
    </source>
</evidence>
<dbReference type="InterPro" id="IPR046797">
    <property type="entry name" value="PDDEXK_12"/>
</dbReference>
<evidence type="ECO:0000259" key="2">
    <source>
        <dbReference type="Pfam" id="PF20516"/>
    </source>
</evidence>
<reference evidence="3" key="1">
    <citation type="journal article" date="2020" name="Stud. Mycol.">
        <title>101 Dothideomycetes genomes: a test case for predicting lifestyles and emergence of pathogens.</title>
        <authorList>
            <person name="Haridas S."/>
            <person name="Albert R."/>
            <person name="Binder M."/>
            <person name="Bloem J."/>
            <person name="Labutti K."/>
            <person name="Salamov A."/>
            <person name="Andreopoulos B."/>
            <person name="Baker S."/>
            <person name="Barry K."/>
            <person name="Bills G."/>
            <person name="Bluhm B."/>
            <person name="Cannon C."/>
            <person name="Castanera R."/>
            <person name="Culley D."/>
            <person name="Daum C."/>
            <person name="Ezra D."/>
            <person name="Gonzalez J."/>
            <person name="Henrissat B."/>
            <person name="Kuo A."/>
            <person name="Liang C."/>
            <person name="Lipzen A."/>
            <person name="Lutzoni F."/>
            <person name="Magnuson J."/>
            <person name="Mondo S."/>
            <person name="Nolan M."/>
            <person name="Ohm R."/>
            <person name="Pangilinan J."/>
            <person name="Park H.-J."/>
            <person name="Ramirez L."/>
            <person name="Alfaro M."/>
            <person name="Sun H."/>
            <person name="Tritt A."/>
            <person name="Yoshinaga Y."/>
            <person name="Zwiers L.-H."/>
            <person name="Turgeon B."/>
            <person name="Goodwin S."/>
            <person name="Spatafora J."/>
            <person name="Crous P."/>
            <person name="Grigoriev I."/>
        </authorList>
    </citation>
    <scope>NUCLEOTIDE SEQUENCE</scope>
    <source>
        <strain evidence="3">CBS 109.77</strain>
    </source>
</reference>
<proteinExistence type="predicted"/>
<feature type="region of interest" description="Disordered" evidence="1">
    <location>
        <begin position="78"/>
        <end position="165"/>
    </location>
</feature>
<feature type="compositionally biased region" description="Basic and acidic residues" evidence="1">
    <location>
        <begin position="95"/>
        <end position="105"/>
    </location>
</feature>
<dbReference type="OrthoDB" id="4161186at2759"/>